<keyword evidence="3" id="KW-1133">Transmembrane helix</keyword>
<dbReference type="eggNOG" id="ENOG502QS67">
    <property type="taxonomic scope" value="Eukaryota"/>
</dbReference>
<evidence type="ECO:0000256" key="2">
    <source>
        <dbReference type="SAM" id="MobiDB-lite"/>
    </source>
</evidence>
<keyword evidence="3" id="KW-0812">Transmembrane</keyword>
<dbReference type="InterPro" id="IPR044821">
    <property type="entry name" value="At1g28695/At4g15970-like"/>
</dbReference>
<feature type="transmembrane region" description="Helical" evidence="3">
    <location>
        <begin position="31"/>
        <end position="52"/>
    </location>
</feature>
<keyword evidence="1" id="KW-0175">Coiled coil</keyword>
<organism evidence="5">
    <name type="scientific">Oryza barthii</name>
    <dbReference type="NCBI Taxonomy" id="65489"/>
    <lineage>
        <taxon>Eukaryota</taxon>
        <taxon>Viridiplantae</taxon>
        <taxon>Streptophyta</taxon>
        <taxon>Embryophyta</taxon>
        <taxon>Tracheophyta</taxon>
        <taxon>Spermatophyta</taxon>
        <taxon>Magnoliopsida</taxon>
        <taxon>Liliopsida</taxon>
        <taxon>Poales</taxon>
        <taxon>Poaceae</taxon>
        <taxon>BOP clade</taxon>
        <taxon>Oryzoideae</taxon>
        <taxon>Oryzeae</taxon>
        <taxon>Oryzinae</taxon>
        <taxon>Oryza</taxon>
    </lineage>
</organism>
<dbReference type="PANTHER" id="PTHR46038">
    <property type="entry name" value="EXPRESSED PROTEIN-RELATED"/>
    <property type="match status" value="1"/>
</dbReference>
<evidence type="ECO:0000256" key="1">
    <source>
        <dbReference type="SAM" id="Coils"/>
    </source>
</evidence>
<reference evidence="5" key="2">
    <citation type="submission" date="2015-03" db="UniProtKB">
        <authorList>
            <consortium name="EnsemblPlants"/>
        </authorList>
    </citation>
    <scope>IDENTIFICATION</scope>
</reference>
<evidence type="ECO:0000313" key="5">
    <source>
        <dbReference type="EnsemblPlants" id="OBART01G42060.1"/>
    </source>
</evidence>
<dbReference type="EnsemblPlants" id="OBART01G42060.1">
    <property type="protein sequence ID" value="OBART01G42060.1"/>
    <property type="gene ID" value="OBART01G42060"/>
</dbReference>
<feature type="domain" description="Nucleotide-diphospho-sugar transferase" evidence="4">
    <location>
        <begin position="855"/>
        <end position="1064"/>
    </location>
</feature>
<dbReference type="PaxDb" id="65489-OBART01G42060.1"/>
<protein>
    <recommendedName>
        <fullName evidence="4">Nucleotide-diphospho-sugar transferase domain-containing protein</fullName>
    </recommendedName>
</protein>
<sequence length="1104" mass="122218">MPRGRGETAVISCTNALATGQPMMMGGQQSALNQLVSFLLGVSAAAVLIFFFSSAGGGWSTTTDLSSWANGTVAATAKETNLTSTAAHVEEKANLTNSQAAAAEAAKEEEEKELEKLLAAVADEHKNIIMTSVNEAWAAPGSLLDLFLEGFRAGEGIARFVDHLLIVALDDGAFRRCRDVHPHCYRLAVAGRNFTDEKVFMSEDYLDLVWSKVKLQQRILELGYNFLFTDVDILWFRDPFEQMSMAAHMVTSSDFFVGGAYNPANFPNTGFLYVRSSRRAVGVMEAWRAARASYPGRHEQQVLNEIKRELVERRGVRIQFLDTAHVAGFCSNTRDFATLYTMHANCCVGLGAKLHDLRNLLEEWRAYRRMPDEQRRQGPVRWKIKGNLRRFFVFLFELWLAATLVLVLLCVLANTGGSPEMPAAAEVCNCSQIGIASSRISEEVTGTSDLAELLPKVATDDRTVIITSVNEAFARPNSLLVLFCESFAAGEKIAHLLDHVLVVAVDPAAFHHCRAVHPHCYHLKVDTTNLSSANNFMSEAYVELVWTKLSLQQRVLELGYNFLFTDVDILWFRDPFRHIGVYADMTTSCDVFNGDGDDLSNWPNTGFYYVKSTNRTVEMLRRWRAARARYPPNHEQNIFNYIKHELAAGLGVRVRFLDTAVFGGFCQLFRNDMARACTMHANCCVGLGNKLHDLRSALDQWANYTSPAPPEGRKKKSGGGGGDRRAGWSVPANGHYYHHLTSFLLGALLPTVLLFFLASDRVSERLPTISSLGNGTLVIGGRATAREGGDLTGVDGSAPAPAEKEKFPGLAELLPEVAMEDKTVIITSVNDAWAAPGSLLDLFRDSFHNGDGIAHLLDHVLVVAVDAGGFRRCKAVHPHCYLLDVVVVSSGAGDAANLSSANRFMSRGYLELVWAKLSLQQRVLELGYSFLFTDVDVMWLRDPFRHITLYADVTISSDHFHGDAGDVAGNSPNTGFYHVRPTNRTVEMLRRWRAARSRFPPASHDQNVFDGIKRELAGGELRVRIAFLDTAVFAGFCEYRPDAGRVCTVHANCCVGLENKVLDLKNVLADWKNYTAGLTSPEKKGANKFRWTFPAKCKASLKRH</sequence>
<dbReference type="AlphaFoldDB" id="A0A0D3EXY8"/>
<dbReference type="Pfam" id="PF03407">
    <property type="entry name" value="Nucleotid_trans"/>
    <property type="match status" value="3"/>
</dbReference>
<dbReference type="Proteomes" id="UP000026960">
    <property type="component" value="Chromosome 1"/>
</dbReference>
<dbReference type="PANTHER" id="PTHR46038:SF52">
    <property type="entry name" value="OS01G0920700 PROTEIN"/>
    <property type="match status" value="1"/>
</dbReference>
<feature type="domain" description="Nucleotide-diphospho-sugar transferase" evidence="4">
    <location>
        <begin position="160"/>
        <end position="357"/>
    </location>
</feature>
<keyword evidence="3" id="KW-0472">Membrane</keyword>
<accession>A0A0D3EXY8</accession>
<dbReference type="Gramene" id="OBART01G42060.1">
    <property type="protein sequence ID" value="OBART01G42060.1"/>
    <property type="gene ID" value="OBART01G42060"/>
</dbReference>
<dbReference type="InterPro" id="IPR005069">
    <property type="entry name" value="Nucl-diP-sugar_transferase"/>
</dbReference>
<evidence type="ECO:0000256" key="3">
    <source>
        <dbReference type="SAM" id="Phobius"/>
    </source>
</evidence>
<feature type="transmembrane region" description="Helical" evidence="3">
    <location>
        <begin position="391"/>
        <end position="414"/>
    </location>
</feature>
<evidence type="ECO:0000313" key="6">
    <source>
        <dbReference type="Proteomes" id="UP000026960"/>
    </source>
</evidence>
<feature type="region of interest" description="Disordered" evidence="2">
    <location>
        <begin position="704"/>
        <end position="725"/>
    </location>
</feature>
<proteinExistence type="predicted"/>
<name>A0A0D3EXY8_9ORYZ</name>
<feature type="domain" description="Nucleotide-diphospho-sugar transferase" evidence="4">
    <location>
        <begin position="495"/>
        <end position="694"/>
    </location>
</feature>
<feature type="coiled-coil region" evidence="1">
    <location>
        <begin position="92"/>
        <end position="127"/>
    </location>
</feature>
<keyword evidence="6" id="KW-1185">Reference proteome</keyword>
<reference evidence="5" key="1">
    <citation type="journal article" date="2009" name="Rice">
        <title>De Novo Next Generation Sequencing of Plant Genomes.</title>
        <authorList>
            <person name="Rounsley S."/>
            <person name="Marri P.R."/>
            <person name="Yu Y."/>
            <person name="He R."/>
            <person name="Sisneros N."/>
            <person name="Goicoechea J.L."/>
            <person name="Lee S.J."/>
            <person name="Angelova A."/>
            <person name="Kudrna D."/>
            <person name="Luo M."/>
            <person name="Affourtit J."/>
            <person name="Desany B."/>
            <person name="Knight J."/>
            <person name="Niazi F."/>
            <person name="Egholm M."/>
            <person name="Wing R.A."/>
        </authorList>
    </citation>
    <scope>NUCLEOTIDE SEQUENCE [LARGE SCALE GENOMIC DNA]</scope>
    <source>
        <strain evidence="5">cv. IRGC 105608</strain>
    </source>
</reference>
<evidence type="ECO:0000259" key="4">
    <source>
        <dbReference type="Pfam" id="PF03407"/>
    </source>
</evidence>